<evidence type="ECO:0000313" key="3">
    <source>
        <dbReference type="EMBL" id="MSU02349.1"/>
    </source>
</evidence>
<proteinExistence type="predicted"/>
<dbReference type="CDD" id="cd02440">
    <property type="entry name" value="AdoMet_MTases"/>
    <property type="match status" value="1"/>
</dbReference>
<name>A0A6N7XJV2_9FIRM</name>
<keyword evidence="1" id="KW-0489">Methyltransferase</keyword>
<dbReference type="Gene3D" id="3.40.50.150">
    <property type="entry name" value="Vaccinia Virus protein VP39"/>
    <property type="match status" value="2"/>
</dbReference>
<keyword evidence="2" id="KW-0808">Transferase</keyword>
<gene>
    <name evidence="3" type="ORF">FYJ83_12845</name>
</gene>
<dbReference type="GO" id="GO:0008170">
    <property type="term" value="F:N-methyltransferase activity"/>
    <property type="evidence" value="ECO:0007669"/>
    <property type="project" value="InterPro"/>
</dbReference>
<dbReference type="InterPro" id="IPR029063">
    <property type="entry name" value="SAM-dependent_MTases_sf"/>
</dbReference>
<organism evidence="3 4">
    <name type="scientific">Tissierella pigra</name>
    <dbReference type="NCBI Taxonomy" id="2607614"/>
    <lineage>
        <taxon>Bacteria</taxon>
        <taxon>Bacillati</taxon>
        <taxon>Bacillota</taxon>
        <taxon>Tissierellia</taxon>
        <taxon>Tissierellales</taxon>
        <taxon>Tissierellaceae</taxon>
        <taxon>Tissierella</taxon>
    </lineage>
</organism>
<sequence length="339" mass="37905">MPRTKKLTQIEKRALIKQQIKIEPSLSSRTIGKQLGVSHVTVEKVRKELLASGQLTTVDTLPEYLSHPYLKEHPEILEGLDARGLRALKAPGVLNLMQERGSLSPRSCQAALNRQRKADRRKNTSGMVPEVDIRQCDLLTNDLSWIADDSVDLILTDLPYSVDYVELYRALSKLAGRVLKKDGIASLVCMTGYGALPEIMSALHTDKRLCYNWTLTTIFPRRSSNLGWIGVSSFAKPVIHMTCGTRYKGEIYSDLITASPANKTREIEWEQPLDVFDELAKRFIQHGDSVVLDPCCGAGTSLLASLHTGSCAKVIGMDIKDECVKISKRRITEYLEYKD</sequence>
<protein>
    <recommendedName>
        <fullName evidence="5">Methyltransferase</fullName>
    </recommendedName>
</protein>
<reference evidence="3 4" key="1">
    <citation type="submission" date="2019-09" db="EMBL/GenBank/DDBJ databases">
        <title>In-depth cultivation of the pig gut microbiome towards novel bacterial diversity and tailored functional studies.</title>
        <authorList>
            <person name="Wylensek D."/>
            <person name="Hitch T.C.A."/>
            <person name="Clavel T."/>
        </authorList>
    </citation>
    <scope>NUCLEOTIDE SEQUENCE [LARGE SCALE GENOMIC DNA]</scope>
    <source>
        <strain evidence="3 4">WCA3-693-APC-4?</strain>
    </source>
</reference>
<evidence type="ECO:0000256" key="1">
    <source>
        <dbReference type="ARBA" id="ARBA00022603"/>
    </source>
</evidence>
<dbReference type="GO" id="GO:0032259">
    <property type="term" value="P:methylation"/>
    <property type="evidence" value="ECO:0007669"/>
    <property type="project" value="UniProtKB-KW"/>
</dbReference>
<dbReference type="RefSeq" id="WP_154441124.1">
    <property type="nucleotide sequence ID" value="NZ_VUNQ01000030.1"/>
</dbReference>
<evidence type="ECO:0008006" key="5">
    <source>
        <dbReference type="Google" id="ProtNLM"/>
    </source>
</evidence>
<dbReference type="InterPro" id="IPR001091">
    <property type="entry name" value="RM_Methyltransferase"/>
</dbReference>
<dbReference type="AlphaFoldDB" id="A0A6N7XJV2"/>
<dbReference type="PRINTS" id="PR00508">
    <property type="entry name" value="S21N4MTFRASE"/>
</dbReference>
<keyword evidence="4" id="KW-1185">Reference proteome</keyword>
<dbReference type="SUPFAM" id="SSF53335">
    <property type="entry name" value="S-adenosyl-L-methionine-dependent methyltransferases"/>
    <property type="match status" value="1"/>
</dbReference>
<evidence type="ECO:0000256" key="2">
    <source>
        <dbReference type="ARBA" id="ARBA00022679"/>
    </source>
</evidence>
<accession>A0A6N7XJV2</accession>
<dbReference type="Proteomes" id="UP000469523">
    <property type="component" value="Unassembled WGS sequence"/>
</dbReference>
<evidence type="ECO:0000313" key="4">
    <source>
        <dbReference type="Proteomes" id="UP000469523"/>
    </source>
</evidence>
<dbReference type="GO" id="GO:0003677">
    <property type="term" value="F:DNA binding"/>
    <property type="evidence" value="ECO:0007669"/>
    <property type="project" value="InterPro"/>
</dbReference>
<dbReference type="EMBL" id="VUNQ01000030">
    <property type="protein sequence ID" value="MSU02349.1"/>
    <property type="molecule type" value="Genomic_DNA"/>
</dbReference>
<comment type="caution">
    <text evidence="3">The sequence shown here is derived from an EMBL/GenBank/DDBJ whole genome shotgun (WGS) entry which is preliminary data.</text>
</comment>